<dbReference type="InterPro" id="IPR033120">
    <property type="entry name" value="HOTDOG_ACOT"/>
</dbReference>
<evidence type="ECO:0000259" key="4">
    <source>
        <dbReference type="PROSITE" id="PS51770"/>
    </source>
</evidence>
<dbReference type="GO" id="GO:0052816">
    <property type="term" value="F:long-chain fatty acyl-CoA hydrolase activity"/>
    <property type="evidence" value="ECO:0007669"/>
    <property type="project" value="TreeGrafter"/>
</dbReference>
<name>A0A437LVL5_9SPHN</name>
<dbReference type="PANTHER" id="PTHR11049">
    <property type="entry name" value="ACYL COENZYME A THIOESTER HYDROLASE"/>
    <property type="match status" value="1"/>
</dbReference>
<keyword evidence="6" id="KW-1185">Reference proteome</keyword>
<sequence length="137" mass="14710">MSGGELPPTGEPAIRVVAMPADTNAYGDIFGGWLLGLMDQAAGVVAARYSRGRAVTIAVDGMTFHRPVKIGEVVSVYADMIHVGRTSMKIEVAAWRRIRNGEETDKVTHAVFTFVAIGDDGRPRVIEQDLSNTPKGV</sequence>
<dbReference type="CDD" id="cd03442">
    <property type="entry name" value="BFIT_BACH"/>
    <property type="match status" value="1"/>
</dbReference>
<dbReference type="GO" id="GO:0009062">
    <property type="term" value="P:fatty acid catabolic process"/>
    <property type="evidence" value="ECO:0007669"/>
    <property type="project" value="TreeGrafter"/>
</dbReference>
<dbReference type="PANTHER" id="PTHR11049:SF5">
    <property type="entry name" value="ACYL-COA THIOESTER HYDROLASE YCIA"/>
    <property type="match status" value="1"/>
</dbReference>
<evidence type="ECO:0000256" key="1">
    <source>
        <dbReference type="ARBA" id="ARBA00010458"/>
    </source>
</evidence>
<dbReference type="InterPro" id="IPR006683">
    <property type="entry name" value="Thioestr_dom"/>
</dbReference>
<dbReference type="Pfam" id="PF03061">
    <property type="entry name" value="4HBT"/>
    <property type="match status" value="1"/>
</dbReference>
<comment type="similarity">
    <text evidence="1">Belongs to the acyl coenzyme A hydrolase family.</text>
</comment>
<evidence type="ECO:0000256" key="2">
    <source>
        <dbReference type="ARBA" id="ARBA00022801"/>
    </source>
</evidence>
<dbReference type="Proteomes" id="UP000282971">
    <property type="component" value="Unassembled WGS sequence"/>
</dbReference>
<gene>
    <name evidence="5" type="ORF">EOD43_21515</name>
</gene>
<feature type="domain" description="HotDog ACOT-type" evidence="4">
    <location>
        <begin position="8"/>
        <end position="120"/>
    </location>
</feature>
<evidence type="ECO:0000256" key="3">
    <source>
        <dbReference type="PROSITE-ProRule" id="PRU01106"/>
    </source>
</evidence>
<dbReference type="GO" id="GO:0006637">
    <property type="term" value="P:acyl-CoA metabolic process"/>
    <property type="evidence" value="ECO:0007669"/>
    <property type="project" value="TreeGrafter"/>
</dbReference>
<organism evidence="5 6">
    <name type="scientific">Sphingomonas crocodyli</name>
    <dbReference type="NCBI Taxonomy" id="1979270"/>
    <lineage>
        <taxon>Bacteria</taxon>
        <taxon>Pseudomonadati</taxon>
        <taxon>Pseudomonadota</taxon>
        <taxon>Alphaproteobacteria</taxon>
        <taxon>Sphingomonadales</taxon>
        <taxon>Sphingomonadaceae</taxon>
        <taxon>Sphingomonas</taxon>
    </lineage>
</organism>
<reference evidence="5 6" key="1">
    <citation type="submission" date="2019-01" db="EMBL/GenBank/DDBJ databases">
        <authorList>
            <person name="Chen W.-M."/>
        </authorList>
    </citation>
    <scope>NUCLEOTIDE SEQUENCE [LARGE SCALE GENOMIC DNA]</scope>
    <source>
        <strain evidence="5 6">CCP-7</strain>
    </source>
</reference>
<comment type="caution">
    <text evidence="5">The sequence shown here is derived from an EMBL/GenBank/DDBJ whole genome shotgun (WGS) entry which is preliminary data.</text>
</comment>
<dbReference type="Gene3D" id="3.10.129.10">
    <property type="entry name" value="Hotdog Thioesterase"/>
    <property type="match status" value="1"/>
</dbReference>
<dbReference type="RefSeq" id="WP_127746337.1">
    <property type="nucleotide sequence ID" value="NZ_SACN01000005.1"/>
</dbReference>
<dbReference type="SUPFAM" id="SSF54637">
    <property type="entry name" value="Thioesterase/thiol ester dehydrase-isomerase"/>
    <property type="match status" value="1"/>
</dbReference>
<dbReference type="InterPro" id="IPR040170">
    <property type="entry name" value="Cytosol_ACT"/>
</dbReference>
<keyword evidence="2 3" id="KW-0378">Hydrolase</keyword>
<accession>A0A437LVL5</accession>
<evidence type="ECO:0000313" key="5">
    <source>
        <dbReference type="EMBL" id="RVT89353.1"/>
    </source>
</evidence>
<evidence type="ECO:0000313" key="6">
    <source>
        <dbReference type="Proteomes" id="UP000282971"/>
    </source>
</evidence>
<dbReference type="AlphaFoldDB" id="A0A437LVL5"/>
<dbReference type="EMBL" id="SACN01000005">
    <property type="protein sequence ID" value="RVT89353.1"/>
    <property type="molecule type" value="Genomic_DNA"/>
</dbReference>
<dbReference type="InterPro" id="IPR029069">
    <property type="entry name" value="HotDog_dom_sf"/>
</dbReference>
<proteinExistence type="inferred from homology"/>
<dbReference type="PROSITE" id="PS51770">
    <property type="entry name" value="HOTDOG_ACOT"/>
    <property type="match status" value="1"/>
</dbReference>
<dbReference type="OrthoDB" id="9801856at2"/>
<dbReference type="GO" id="GO:0005829">
    <property type="term" value="C:cytosol"/>
    <property type="evidence" value="ECO:0007669"/>
    <property type="project" value="TreeGrafter"/>
</dbReference>
<protein>
    <submittedName>
        <fullName evidence="5">Acyl-CoA thioesterase</fullName>
    </submittedName>
</protein>